<dbReference type="SUPFAM" id="SSF55729">
    <property type="entry name" value="Acyl-CoA N-acyltransferases (Nat)"/>
    <property type="match status" value="1"/>
</dbReference>
<feature type="domain" description="N-acetyltransferase" evidence="3">
    <location>
        <begin position="3"/>
        <end position="163"/>
    </location>
</feature>
<evidence type="ECO:0000313" key="4">
    <source>
        <dbReference type="EMBL" id="QCX38812.1"/>
    </source>
</evidence>
<keyword evidence="1 4" id="KW-0808">Transferase</keyword>
<dbReference type="AlphaFoldDB" id="A0A5B7TVY7"/>
<dbReference type="Gene3D" id="3.40.630.30">
    <property type="match status" value="1"/>
</dbReference>
<dbReference type="InterPro" id="IPR016181">
    <property type="entry name" value="Acyl_CoA_acyltransferase"/>
</dbReference>
<sequence length="163" mass="18704">MQIEIKQLFKNDADHVFDTIKNQFTKLYGYMETKGLVMPLVENGSELWMNSIKSTLGKLSNIYIAYDNEIIIGFVTGIIRLSPAYLGNKKIGYLSHLFINSAYRRTGTGEKLAQEIEAWFKEKNVDLIDVEVIVDNGNSINFFKKMGYKEDIIKLTKHAKVQQ</sequence>
<dbReference type="KEGG" id="fbe:FF125_10340"/>
<dbReference type="EMBL" id="CP040749">
    <property type="protein sequence ID" value="QCX38812.1"/>
    <property type="molecule type" value="Genomic_DNA"/>
</dbReference>
<evidence type="ECO:0000259" key="3">
    <source>
        <dbReference type="PROSITE" id="PS51186"/>
    </source>
</evidence>
<proteinExistence type="predicted"/>
<dbReference type="CDD" id="cd04301">
    <property type="entry name" value="NAT_SF"/>
    <property type="match status" value="1"/>
</dbReference>
<dbReference type="GO" id="GO:0016747">
    <property type="term" value="F:acyltransferase activity, transferring groups other than amino-acyl groups"/>
    <property type="evidence" value="ECO:0007669"/>
    <property type="project" value="InterPro"/>
</dbReference>
<name>A0A5B7TVY7_9FLAO</name>
<dbReference type="OrthoDB" id="9800604at2"/>
<protein>
    <submittedName>
        <fullName evidence="4">GNAT family N-acetyltransferase</fullName>
    </submittedName>
</protein>
<keyword evidence="2" id="KW-0012">Acyltransferase</keyword>
<gene>
    <name evidence="4" type="ORF">FF125_10340</name>
</gene>
<accession>A0A5B7TVY7</accession>
<dbReference type="PROSITE" id="PS51186">
    <property type="entry name" value="GNAT"/>
    <property type="match status" value="1"/>
</dbReference>
<keyword evidence="5" id="KW-1185">Reference proteome</keyword>
<reference evidence="4 5" key="1">
    <citation type="submission" date="2019-05" db="EMBL/GenBank/DDBJ databases">
        <title>Algicella ahnfeltiae gen. nov., sp. nov., a novel marine bacterium of the family Flavobacteriaceae isolated from a red alga.</title>
        <authorList>
            <person name="Nedashkovskaya O.I."/>
            <person name="Kukhlevskiy A.D."/>
            <person name="Kim S.-G."/>
            <person name="Zhukova N.V."/>
            <person name="Mikhailov V.V."/>
        </authorList>
    </citation>
    <scope>NUCLEOTIDE SEQUENCE [LARGE SCALE GENOMIC DNA]</scope>
    <source>
        <strain evidence="4 5">10Alg115</strain>
    </source>
</reference>
<dbReference type="RefSeq" id="WP_138949696.1">
    <property type="nucleotide sequence ID" value="NZ_CP040749.1"/>
</dbReference>
<dbReference type="PANTHER" id="PTHR43072:SF23">
    <property type="entry name" value="UPF0039 PROTEIN C11D3.02C"/>
    <property type="match status" value="1"/>
</dbReference>
<dbReference type="Pfam" id="PF00583">
    <property type="entry name" value="Acetyltransf_1"/>
    <property type="match status" value="1"/>
</dbReference>
<dbReference type="Proteomes" id="UP000306229">
    <property type="component" value="Chromosome"/>
</dbReference>
<evidence type="ECO:0000256" key="2">
    <source>
        <dbReference type="ARBA" id="ARBA00023315"/>
    </source>
</evidence>
<dbReference type="InterPro" id="IPR000182">
    <property type="entry name" value="GNAT_dom"/>
</dbReference>
<dbReference type="PANTHER" id="PTHR43072">
    <property type="entry name" value="N-ACETYLTRANSFERASE"/>
    <property type="match status" value="1"/>
</dbReference>
<organism evidence="4 5">
    <name type="scientific">Aureibaculum algae</name>
    <dbReference type="NCBI Taxonomy" id="2584122"/>
    <lineage>
        <taxon>Bacteria</taxon>
        <taxon>Pseudomonadati</taxon>
        <taxon>Bacteroidota</taxon>
        <taxon>Flavobacteriia</taxon>
        <taxon>Flavobacteriales</taxon>
        <taxon>Flavobacteriaceae</taxon>
        <taxon>Aureibaculum</taxon>
    </lineage>
</organism>
<evidence type="ECO:0000313" key="5">
    <source>
        <dbReference type="Proteomes" id="UP000306229"/>
    </source>
</evidence>
<evidence type="ECO:0000256" key="1">
    <source>
        <dbReference type="ARBA" id="ARBA00022679"/>
    </source>
</evidence>